<evidence type="ECO:0000256" key="1">
    <source>
        <dbReference type="SAM" id="MobiDB-lite"/>
    </source>
</evidence>
<dbReference type="PANTHER" id="PTHR47396">
    <property type="entry name" value="TYPE I RESTRICTION ENZYME ECOKI R PROTEIN"/>
    <property type="match status" value="1"/>
</dbReference>
<evidence type="ECO:0000259" key="2">
    <source>
        <dbReference type="PROSITE" id="PS51192"/>
    </source>
</evidence>
<dbReference type="InterPro" id="IPR007409">
    <property type="entry name" value="Restrct_endonuc_type1_HsdR_N"/>
</dbReference>
<gene>
    <name evidence="3" type="ORF">GCM10007392_40870</name>
</gene>
<dbReference type="Gene3D" id="3.40.50.300">
    <property type="entry name" value="P-loop containing nucleotide triphosphate hydrolases"/>
    <property type="match status" value="2"/>
</dbReference>
<feature type="compositionally biased region" description="Acidic residues" evidence="1">
    <location>
        <begin position="565"/>
        <end position="577"/>
    </location>
</feature>
<dbReference type="SUPFAM" id="SSF52540">
    <property type="entry name" value="P-loop containing nucleoside triphosphate hydrolases"/>
    <property type="match status" value="2"/>
</dbReference>
<keyword evidence="3" id="KW-0347">Helicase</keyword>
<feature type="compositionally biased region" description="Acidic residues" evidence="1">
    <location>
        <begin position="585"/>
        <end position="599"/>
    </location>
</feature>
<dbReference type="GO" id="GO:0003677">
    <property type="term" value="F:DNA binding"/>
    <property type="evidence" value="ECO:0007669"/>
    <property type="project" value="UniProtKB-KW"/>
</dbReference>
<evidence type="ECO:0000313" key="3">
    <source>
        <dbReference type="EMBL" id="GGX69018.1"/>
    </source>
</evidence>
<organism evidence="3 4">
    <name type="scientific">Saccharospirillum salsuginis</name>
    <dbReference type="NCBI Taxonomy" id="418750"/>
    <lineage>
        <taxon>Bacteria</taxon>
        <taxon>Pseudomonadati</taxon>
        <taxon>Pseudomonadota</taxon>
        <taxon>Gammaproteobacteria</taxon>
        <taxon>Oceanospirillales</taxon>
        <taxon>Saccharospirillaceae</taxon>
        <taxon>Saccharospirillum</taxon>
    </lineage>
</organism>
<feature type="domain" description="Helicase ATP-binding" evidence="2">
    <location>
        <begin position="179"/>
        <end position="339"/>
    </location>
</feature>
<dbReference type="PROSITE" id="PS51192">
    <property type="entry name" value="HELICASE_ATP_BIND_1"/>
    <property type="match status" value="1"/>
</dbReference>
<dbReference type="PANTHER" id="PTHR47396:SF1">
    <property type="entry name" value="ATP-DEPENDENT HELICASE IRC3-RELATED"/>
    <property type="match status" value="1"/>
</dbReference>
<feature type="compositionally biased region" description="Basic and acidic residues" evidence="1">
    <location>
        <begin position="548"/>
        <end position="560"/>
    </location>
</feature>
<dbReference type="InterPro" id="IPR006935">
    <property type="entry name" value="Helicase/UvrB_N"/>
</dbReference>
<accession>A0A918KQ24</accession>
<dbReference type="CDD" id="cd18799">
    <property type="entry name" value="SF2_C_EcoAI-like"/>
    <property type="match status" value="1"/>
</dbReference>
<comment type="caution">
    <text evidence="3">The sequence shown here is derived from an EMBL/GenBank/DDBJ whole genome shotgun (WGS) entry which is preliminary data.</text>
</comment>
<dbReference type="InterPro" id="IPR001650">
    <property type="entry name" value="Helicase_C-like"/>
</dbReference>
<dbReference type="InterPro" id="IPR050742">
    <property type="entry name" value="Helicase_Restrict-Modif_Enz"/>
</dbReference>
<keyword evidence="3" id="KW-0378">Hydrolase</keyword>
<name>A0A918KQ24_9GAMM</name>
<dbReference type="GO" id="GO:0004386">
    <property type="term" value="F:helicase activity"/>
    <property type="evidence" value="ECO:0007669"/>
    <property type="project" value="UniProtKB-KW"/>
</dbReference>
<dbReference type="InterPro" id="IPR013670">
    <property type="entry name" value="EcoEI_R_C_dom"/>
</dbReference>
<dbReference type="GO" id="GO:0005524">
    <property type="term" value="F:ATP binding"/>
    <property type="evidence" value="ECO:0007669"/>
    <property type="project" value="UniProtKB-KW"/>
</dbReference>
<dbReference type="InterPro" id="IPR014001">
    <property type="entry name" value="Helicase_ATP-bd"/>
</dbReference>
<dbReference type="EMBL" id="BMXR01000012">
    <property type="protein sequence ID" value="GGX69018.1"/>
    <property type="molecule type" value="Genomic_DNA"/>
</dbReference>
<dbReference type="Pfam" id="PF04851">
    <property type="entry name" value="ResIII"/>
    <property type="match status" value="1"/>
</dbReference>
<dbReference type="CDD" id="cd18032">
    <property type="entry name" value="DEXHc_RE_I_III_res"/>
    <property type="match status" value="1"/>
</dbReference>
<dbReference type="GO" id="GO:0009035">
    <property type="term" value="F:type I site-specific deoxyribonuclease activity"/>
    <property type="evidence" value="ECO:0007669"/>
    <property type="project" value="UniProtKB-EC"/>
</dbReference>
<dbReference type="Gene3D" id="3.90.1570.30">
    <property type="match status" value="1"/>
</dbReference>
<dbReference type="GO" id="GO:0009307">
    <property type="term" value="P:DNA restriction-modification system"/>
    <property type="evidence" value="ECO:0007669"/>
    <property type="project" value="UniProtKB-KW"/>
</dbReference>
<proteinExistence type="predicted"/>
<dbReference type="Pfam" id="PF08463">
    <property type="entry name" value="EcoEI_R_C"/>
    <property type="match status" value="1"/>
</dbReference>
<feature type="region of interest" description="Disordered" evidence="1">
    <location>
        <begin position="548"/>
        <end position="599"/>
    </location>
</feature>
<dbReference type="Proteomes" id="UP000626148">
    <property type="component" value="Unassembled WGS sequence"/>
</dbReference>
<dbReference type="NCBIfam" id="NF046051">
    <property type="entry name" value="restrict_EcoAI"/>
    <property type="match status" value="1"/>
</dbReference>
<dbReference type="GO" id="GO:0005829">
    <property type="term" value="C:cytosol"/>
    <property type="evidence" value="ECO:0007669"/>
    <property type="project" value="TreeGrafter"/>
</dbReference>
<protein>
    <submittedName>
        <fullName evidence="3">DEAD/DEAH box helicase</fullName>
    </submittedName>
</protein>
<dbReference type="AlphaFoldDB" id="A0A918KQ24"/>
<keyword evidence="4" id="KW-1185">Reference proteome</keyword>
<evidence type="ECO:0000313" key="4">
    <source>
        <dbReference type="Proteomes" id="UP000626148"/>
    </source>
</evidence>
<dbReference type="SMART" id="SM00487">
    <property type="entry name" value="DEXDc"/>
    <property type="match status" value="1"/>
</dbReference>
<keyword evidence="3" id="KW-0067">ATP-binding</keyword>
<reference evidence="3" key="1">
    <citation type="journal article" date="2014" name="Int. J. Syst. Evol. Microbiol.">
        <title>Complete genome sequence of Corynebacterium casei LMG S-19264T (=DSM 44701T), isolated from a smear-ripened cheese.</title>
        <authorList>
            <consortium name="US DOE Joint Genome Institute (JGI-PGF)"/>
            <person name="Walter F."/>
            <person name="Albersmeier A."/>
            <person name="Kalinowski J."/>
            <person name="Ruckert C."/>
        </authorList>
    </citation>
    <scope>NUCLEOTIDE SEQUENCE</scope>
    <source>
        <strain evidence="3">KCTC 22169</strain>
    </source>
</reference>
<sequence>MDKKALTERDICTKFITPALKQAGWNIQSQVREEFPVTNGRIIVRGRMHTRARPRRADYVLHYKKNLPIAIIEAKDNKHSLGDGMQQALSYSDALDAPFVFSSNGDGFLFHDRTGLFGQTETTLSLSEFPDPDTLWDLYCQHKGISPKARETVEQPYYDDGSGRTPRYYQTVAINRTIEAVAKGQDRILLVMATGTGKTFTAFQIIWRLWKSKQKKRILFLADRNILVDQTKNNDFKPFGQAMTKVTNRTADPSYEVYLSLYQAVTGSEEDQNIYKQFSPDFFDLVVIDECHRGSAAVDSAWRQILEYFSSATHIGLTATPKETKEVSNIDYFGDPVYTYSLKQGIEDGFLAPYKVVRVDLDKDLQGWRPSKGQTDKYGKPIDDRIYNQKDFDKTLILEKRTLTVAATITEFLESTDPYQKTIVFCEDIDHAERMRQALVNLNPKRVKENRKYVMRITGDEAEGKAELDNFINPEERYPVIATTSKLMTTGVDAQTCKLIVLDQRIQSPTEFKQIIGRGTRINDDYNKHWFTILDFKKATEMFADPRFDGDPVKVYEPKPGDPINPDDETTDPDTEEPSGGCGEESGDYDVDPDSDWTYDDPDWIIGGPGEGGDTGGRTRYVVDNVDVEVVAQRVQYLGPDGKLITESLKDYTRKQVKEQYATLDEFLRRWQEADRKQAIIEELAEHGVFWEDLIKDVGNKLGDEPDPFDVICHIVYDQPALTRKERARQVRKQDYFAKYQGASRDVLDALLDKYTDAGIEPIEDVKVLSLAPFTHIGSPMELIQAFGSKSDYQQAVKALEDELYQQSS</sequence>
<dbReference type="RefSeq" id="WP_189612215.1">
    <property type="nucleotide sequence ID" value="NZ_BMXR01000012.1"/>
</dbReference>
<reference evidence="3" key="2">
    <citation type="submission" date="2020-09" db="EMBL/GenBank/DDBJ databases">
        <authorList>
            <person name="Sun Q."/>
            <person name="Kim S."/>
        </authorList>
    </citation>
    <scope>NUCLEOTIDE SEQUENCE</scope>
    <source>
        <strain evidence="3">KCTC 22169</strain>
    </source>
</reference>
<dbReference type="InterPro" id="IPR027417">
    <property type="entry name" value="P-loop_NTPase"/>
</dbReference>
<dbReference type="Pfam" id="PF00271">
    <property type="entry name" value="Helicase_C"/>
    <property type="match status" value="1"/>
</dbReference>
<keyword evidence="3" id="KW-0547">Nucleotide-binding</keyword>
<dbReference type="Pfam" id="PF04313">
    <property type="entry name" value="HSDR_N"/>
    <property type="match status" value="1"/>
</dbReference>